<dbReference type="PANTHER" id="PTHR30269">
    <property type="entry name" value="TRANSMEMBRANE PROTEIN YFCA"/>
    <property type="match status" value="1"/>
</dbReference>
<evidence type="ECO:0000256" key="2">
    <source>
        <dbReference type="ARBA" id="ARBA00009142"/>
    </source>
</evidence>
<feature type="transmembrane region" description="Helical" evidence="8">
    <location>
        <begin position="242"/>
        <end position="261"/>
    </location>
</feature>
<feature type="compositionally biased region" description="Low complexity" evidence="9">
    <location>
        <begin position="167"/>
        <end position="176"/>
    </location>
</feature>
<reference evidence="10" key="1">
    <citation type="submission" date="2022-10" db="EMBL/GenBank/DDBJ databases">
        <title>Genome sequence of Actinomyces israelii ATCC 10048.</title>
        <authorList>
            <person name="Watt R.M."/>
            <person name="Tong W.M."/>
        </authorList>
    </citation>
    <scope>NUCLEOTIDE SEQUENCE</scope>
    <source>
        <strain evidence="10">ATCC 10048</strain>
    </source>
</reference>
<accession>A0ABT4I6A9</accession>
<feature type="transmembrane region" description="Helical" evidence="8">
    <location>
        <begin position="65"/>
        <end position="83"/>
    </location>
</feature>
<name>A0ABT4I6A9_9ACTO</name>
<keyword evidence="3" id="KW-0813">Transport</keyword>
<comment type="similarity">
    <text evidence="2 8">Belongs to the 4-toluene sulfonate uptake permease (TSUP) (TC 2.A.102) family.</text>
</comment>
<protein>
    <recommendedName>
        <fullName evidence="8">Probable membrane transporter protein</fullName>
    </recommendedName>
</protein>
<dbReference type="Proteomes" id="UP001072034">
    <property type="component" value="Unassembled WGS sequence"/>
</dbReference>
<dbReference type="Pfam" id="PF01925">
    <property type="entry name" value="TauE"/>
    <property type="match status" value="1"/>
</dbReference>
<evidence type="ECO:0000256" key="3">
    <source>
        <dbReference type="ARBA" id="ARBA00022448"/>
    </source>
</evidence>
<evidence type="ECO:0000256" key="7">
    <source>
        <dbReference type="ARBA" id="ARBA00023136"/>
    </source>
</evidence>
<keyword evidence="4 8" id="KW-1003">Cell membrane</keyword>
<dbReference type="InterPro" id="IPR052017">
    <property type="entry name" value="TSUP"/>
</dbReference>
<comment type="subcellular location">
    <subcellularLocation>
        <location evidence="1 8">Cell membrane</location>
        <topology evidence="1 8">Multi-pass membrane protein</topology>
    </subcellularLocation>
</comment>
<feature type="transmembrane region" description="Helical" evidence="8">
    <location>
        <begin position="117"/>
        <end position="136"/>
    </location>
</feature>
<sequence length="319" mass="32405">MTPAASTTTLLPLAAQGPGPLAALGAAPAEAVRLAGGFTGLASLTLGSWLLLIAAACLTGLAKTVLPGAATIAVALFAAVLPAKESTGVMLVLLLVGDVLAVWSYRRDADVTMLRRPIPAVAVGVLAGAVFLRLASDTGTRRVIGVVLLLLIAATLWGRRRSARPAPGAAAAAGPEGPAGGPSPAPSPRPADDAVGSRSGAGSSPPARILYGALAGFTTMVANAGGPVTSMYFLACRYPVKAFLGTTAWFFFLVNLAKFPFSLSLGIIRPEHLALDAVLAPVVVVLALAGRRLADRMDQRVFEPIVIALTILSALPLLQ</sequence>
<comment type="caution">
    <text evidence="10">The sequence shown here is derived from an EMBL/GenBank/DDBJ whole genome shotgun (WGS) entry which is preliminary data.</text>
</comment>
<feature type="transmembrane region" description="Helical" evidence="8">
    <location>
        <begin position="301"/>
        <end position="318"/>
    </location>
</feature>
<feature type="region of interest" description="Disordered" evidence="9">
    <location>
        <begin position="167"/>
        <end position="203"/>
    </location>
</feature>
<feature type="transmembrane region" description="Helical" evidence="8">
    <location>
        <begin position="89"/>
        <end position="105"/>
    </location>
</feature>
<feature type="transmembrane region" description="Helical" evidence="8">
    <location>
        <begin position="273"/>
        <end position="289"/>
    </location>
</feature>
<dbReference type="EMBL" id="JAPTMY010000007">
    <property type="protein sequence ID" value="MCZ0857272.1"/>
    <property type="molecule type" value="Genomic_DNA"/>
</dbReference>
<evidence type="ECO:0000313" key="11">
    <source>
        <dbReference type="Proteomes" id="UP001072034"/>
    </source>
</evidence>
<dbReference type="InterPro" id="IPR002781">
    <property type="entry name" value="TM_pro_TauE-like"/>
</dbReference>
<gene>
    <name evidence="10" type="ORF">OHJ16_04350</name>
</gene>
<evidence type="ECO:0000313" key="10">
    <source>
        <dbReference type="EMBL" id="MCZ0857272.1"/>
    </source>
</evidence>
<keyword evidence="7 8" id="KW-0472">Membrane</keyword>
<feature type="transmembrane region" description="Helical" evidence="8">
    <location>
        <begin position="35"/>
        <end position="58"/>
    </location>
</feature>
<evidence type="ECO:0000256" key="8">
    <source>
        <dbReference type="RuleBase" id="RU363041"/>
    </source>
</evidence>
<evidence type="ECO:0000256" key="5">
    <source>
        <dbReference type="ARBA" id="ARBA00022692"/>
    </source>
</evidence>
<evidence type="ECO:0000256" key="1">
    <source>
        <dbReference type="ARBA" id="ARBA00004651"/>
    </source>
</evidence>
<dbReference type="RefSeq" id="WP_268916897.1">
    <property type="nucleotide sequence ID" value="NZ_JAPTMY010000007.1"/>
</dbReference>
<feature type="transmembrane region" description="Helical" evidence="8">
    <location>
        <begin position="142"/>
        <end position="158"/>
    </location>
</feature>
<evidence type="ECO:0000256" key="9">
    <source>
        <dbReference type="SAM" id="MobiDB-lite"/>
    </source>
</evidence>
<evidence type="ECO:0000256" key="4">
    <source>
        <dbReference type="ARBA" id="ARBA00022475"/>
    </source>
</evidence>
<organism evidence="10 11">
    <name type="scientific">Actinomyces israelii</name>
    <dbReference type="NCBI Taxonomy" id="1659"/>
    <lineage>
        <taxon>Bacteria</taxon>
        <taxon>Bacillati</taxon>
        <taxon>Actinomycetota</taxon>
        <taxon>Actinomycetes</taxon>
        <taxon>Actinomycetales</taxon>
        <taxon>Actinomycetaceae</taxon>
        <taxon>Actinomyces</taxon>
    </lineage>
</organism>
<keyword evidence="5 8" id="KW-0812">Transmembrane</keyword>
<proteinExistence type="inferred from homology"/>
<evidence type="ECO:0000256" key="6">
    <source>
        <dbReference type="ARBA" id="ARBA00022989"/>
    </source>
</evidence>
<keyword evidence="11" id="KW-1185">Reference proteome</keyword>
<dbReference type="PANTHER" id="PTHR30269:SF23">
    <property type="entry name" value="MEMBRANE TRANSPORTER PROTEIN YDHB-RELATED"/>
    <property type="match status" value="1"/>
</dbReference>
<keyword evidence="6 8" id="KW-1133">Transmembrane helix</keyword>